<feature type="transmembrane region" description="Helical" evidence="2">
    <location>
        <begin position="60"/>
        <end position="79"/>
    </location>
</feature>
<proteinExistence type="predicted"/>
<reference evidence="5" key="1">
    <citation type="submission" date="2016-06" db="UniProtKB">
        <authorList>
            <consortium name="WormBaseParasite"/>
        </authorList>
    </citation>
    <scope>IDENTIFICATION</scope>
</reference>
<name>A0A183J4X9_9BILA</name>
<evidence type="ECO:0000256" key="2">
    <source>
        <dbReference type="SAM" id="Phobius"/>
    </source>
</evidence>
<dbReference type="AlphaFoldDB" id="A0A183J4X9"/>
<reference evidence="3 4" key="2">
    <citation type="submission" date="2018-11" db="EMBL/GenBank/DDBJ databases">
        <authorList>
            <consortium name="Pathogen Informatics"/>
        </authorList>
    </citation>
    <scope>NUCLEOTIDE SEQUENCE [LARGE SCALE GENOMIC DNA]</scope>
</reference>
<feature type="compositionally biased region" description="Basic and acidic residues" evidence="1">
    <location>
        <begin position="92"/>
        <end position="106"/>
    </location>
</feature>
<organism evidence="5">
    <name type="scientific">Soboliphyme baturini</name>
    <dbReference type="NCBI Taxonomy" id="241478"/>
    <lineage>
        <taxon>Eukaryota</taxon>
        <taxon>Metazoa</taxon>
        <taxon>Ecdysozoa</taxon>
        <taxon>Nematoda</taxon>
        <taxon>Enoplea</taxon>
        <taxon>Dorylaimia</taxon>
        <taxon>Dioctophymatida</taxon>
        <taxon>Dioctophymatoidea</taxon>
        <taxon>Soboliphymatidae</taxon>
        <taxon>Soboliphyme</taxon>
    </lineage>
</organism>
<feature type="compositionally biased region" description="Low complexity" evidence="1">
    <location>
        <begin position="125"/>
        <end position="137"/>
    </location>
</feature>
<gene>
    <name evidence="3" type="ORF">SBAD_LOCUS10927</name>
</gene>
<evidence type="ECO:0000313" key="3">
    <source>
        <dbReference type="EMBL" id="VDP35715.1"/>
    </source>
</evidence>
<feature type="region of interest" description="Disordered" evidence="1">
    <location>
        <begin position="87"/>
        <end position="174"/>
    </location>
</feature>
<keyword evidence="2" id="KW-0812">Transmembrane</keyword>
<protein>
    <submittedName>
        <fullName evidence="5">Transmembrane protein</fullName>
    </submittedName>
</protein>
<evidence type="ECO:0000313" key="4">
    <source>
        <dbReference type="Proteomes" id="UP000270296"/>
    </source>
</evidence>
<keyword evidence="2" id="KW-0472">Membrane</keyword>
<sequence length="215" mass="23483">MVRRGGAATIKGRGEVEDLHVLTRSPFLNSLVVQNGRRTRTDEKILTVFIALPENSLCSVLSLIIGGIGLFAVAACLAIRRANGKTGTATSCRRDTDRQTDGRTDGRLSSSSSTHVKPSDRHRSSSSSGSNRPQQSQFCDPKARRRAAKRPDAVAGGDWSLTFGSPTDDKGHTSQIVRAHCSSPVDRPQWRCLFRRDTMLAARVRLVNRFVPTVV</sequence>
<accession>A0A183J4X9</accession>
<keyword evidence="2" id="KW-1133">Transmembrane helix</keyword>
<evidence type="ECO:0000313" key="5">
    <source>
        <dbReference type="WBParaSite" id="SBAD_0001130301-mRNA-1"/>
    </source>
</evidence>
<keyword evidence="4" id="KW-1185">Reference proteome</keyword>
<dbReference type="Proteomes" id="UP000270296">
    <property type="component" value="Unassembled WGS sequence"/>
</dbReference>
<dbReference type="EMBL" id="UZAM01014796">
    <property type="protein sequence ID" value="VDP35715.1"/>
    <property type="molecule type" value="Genomic_DNA"/>
</dbReference>
<evidence type="ECO:0000256" key="1">
    <source>
        <dbReference type="SAM" id="MobiDB-lite"/>
    </source>
</evidence>
<dbReference type="WBParaSite" id="SBAD_0001130301-mRNA-1">
    <property type="protein sequence ID" value="SBAD_0001130301-mRNA-1"/>
    <property type="gene ID" value="SBAD_0001130301"/>
</dbReference>